<protein>
    <submittedName>
        <fullName evidence="1">Calcium-binding EF hand family protein</fullName>
    </submittedName>
</protein>
<dbReference type="Pfam" id="PF10561">
    <property type="entry name" value="C2orf69"/>
    <property type="match status" value="1"/>
</dbReference>
<reference evidence="2" key="1">
    <citation type="journal article" date="2019" name="Curr. Biol.">
        <title>Genome Sequence of Striga asiatica Provides Insight into the Evolution of Plant Parasitism.</title>
        <authorList>
            <person name="Yoshida S."/>
            <person name="Kim S."/>
            <person name="Wafula E.K."/>
            <person name="Tanskanen J."/>
            <person name="Kim Y.M."/>
            <person name="Honaas L."/>
            <person name="Yang Z."/>
            <person name="Spallek T."/>
            <person name="Conn C.E."/>
            <person name="Ichihashi Y."/>
            <person name="Cheong K."/>
            <person name="Cui S."/>
            <person name="Der J.P."/>
            <person name="Gundlach H."/>
            <person name="Jiao Y."/>
            <person name="Hori C."/>
            <person name="Ishida J.K."/>
            <person name="Kasahara H."/>
            <person name="Kiba T."/>
            <person name="Kim M.S."/>
            <person name="Koo N."/>
            <person name="Laohavisit A."/>
            <person name="Lee Y.H."/>
            <person name="Lumba S."/>
            <person name="McCourt P."/>
            <person name="Mortimer J.C."/>
            <person name="Mutuku J.M."/>
            <person name="Nomura T."/>
            <person name="Sasaki-Sekimoto Y."/>
            <person name="Seto Y."/>
            <person name="Wang Y."/>
            <person name="Wakatake T."/>
            <person name="Sakakibara H."/>
            <person name="Demura T."/>
            <person name="Yamaguchi S."/>
            <person name="Yoneyama K."/>
            <person name="Manabe R.I."/>
            <person name="Nelson D.C."/>
            <person name="Schulman A.H."/>
            <person name="Timko M.P."/>
            <person name="dePamphilis C.W."/>
            <person name="Choi D."/>
            <person name="Shirasu K."/>
        </authorList>
    </citation>
    <scope>NUCLEOTIDE SEQUENCE [LARGE SCALE GENOMIC DNA]</scope>
    <source>
        <strain evidence="2">cv. UVA1</strain>
    </source>
</reference>
<sequence>MDRWSGVLKIQLNPNSGSFYRVAASLGLSSSPKNLAVPSRNAIFFSGDRVEGTGNPVIERLSDLKTIAEVLVSKFGGAVNAFVVEASVFNGPFAVYKNFVPSVNDHGEPESYDATGFPASTSLVLLLSKFLAEAKNVILGKQKEPYQAETSTSHSLKPKTTLLGFSKGGIILNQLITEFAFSQLPMELPNKESQHIIPTSKEHLLNSISEIHYVDVGLNTKGAYLDSKDVIDRISERVSKRNFGIRFVLHGTPRQWRDERRIWIRKEKDALLRLLKGAASKDVFGKLKFRERLYFPHRLPDLQMHFEIIDFIDVKRKLLLLLHYRYKIPKMGMFMSFMGKGLPTTQMLSLVMGTLHRQFIEKDIKSFEEFHIAILDIFSTVNSALPGKHYDVPSPKEVEACFNEWKAANEPEKKRIFIDFMKKKVNLSKLDDSTLVTGIVTPPAAMAAKRAGESLPQLKLIKAIPDVIFVPSATIMALVFVKLSRKLFIGNIAS</sequence>
<dbReference type="EMBL" id="BKCP01004439">
    <property type="protein sequence ID" value="GER31167.1"/>
    <property type="molecule type" value="Genomic_DNA"/>
</dbReference>
<evidence type="ECO:0000313" key="1">
    <source>
        <dbReference type="EMBL" id="GER31167.1"/>
    </source>
</evidence>
<evidence type="ECO:0000313" key="2">
    <source>
        <dbReference type="Proteomes" id="UP000325081"/>
    </source>
</evidence>
<accession>A0A5A7PFX5</accession>
<dbReference type="AlphaFoldDB" id="A0A5A7PFX5"/>
<organism evidence="1 2">
    <name type="scientific">Striga asiatica</name>
    <name type="common">Asiatic witchweed</name>
    <name type="synonym">Buchnera asiatica</name>
    <dbReference type="NCBI Taxonomy" id="4170"/>
    <lineage>
        <taxon>Eukaryota</taxon>
        <taxon>Viridiplantae</taxon>
        <taxon>Streptophyta</taxon>
        <taxon>Embryophyta</taxon>
        <taxon>Tracheophyta</taxon>
        <taxon>Spermatophyta</taxon>
        <taxon>Magnoliopsida</taxon>
        <taxon>eudicotyledons</taxon>
        <taxon>Gunneridae</taxon>
        <taxon>Pentapetalae</taxon>
        <taxon>asterids</taxon>
        <taxon>lamiids</taxon>
        <taxon>Lamiales</taxon>
        <taxon>Orobanchaceae</taxon>
        <taxon>Buchnereae</taxon>
        <taxon>Striga</taxon>
    </lineage>
</organism>
<gene>
    <name evidence="1" type="ORF">STAS_07144</name>
</gene>
<keyword evidence="2" id="KW-1185">Reference proteome</keyword>
<proteinExistence type="predicted"/>
<dbReference type="PANTHER" id="PTHR31296">
    <property type="entry name" value="UPF0565 PROTEIN C2ORF69"/>
    <property type="match status" value="1"/>
</dbReference>
<comment type="caution">
    <text evidence="1">The sequence shown here is derived from an EMBL/GenBank/DDBJ whole genome shotgun (WGS) entry which is preliminary data.</text>
</comment>
<dbReference type="InterPro" id="IPR018881">
    <property type="entry name" value="C2orf69_mit"/>
</dbReference>
<name>A0A5A7PFX5_STRAF</name>
<dbReference type="PANTHER" id="PTHR31296:SF1">
    <property type="entry name" value="MITOCHONDRIAL PROTEIN C2ORF69"/>
    <property type="match status" value="1"/>
</dbReference>
<dbReference type="GO" id="GO:0005739">
    <property type="term" value="C:mitochondrion"/>
    <property type="evidence" value="ECO:0007669"/>
    <property type="project" value="TreeGrafter"/>
</dbReference>
<dbReference type="Proteomes" id="UP000325081">
    <property type="component" value="Unassembled WGS sequence"/>
</dbReference>
<dbReference type="OrthoDB" id="419333at2759"/>